<dbReference type="OrthoDB" id="4526421at2"/>
<protein>
    <recommendedName>
        <fullName evidence="2">Ketopantoate reductase N-terminal domain-containing protein</fullName>
    </recommendedName>
</protein>
<dbReference type="SUPFAM" id="SSF51735">
    <property type="entry name" value="NAD(P)-binding Rossmann-fold domains"/>
    <property type="match status" value="1"/>
</dbReference>
<evidence type="ECO:0000259" key="2">
    <source>
        <dbReference type="Pfam" id="PF02558"/>
    </source>
</evidence>
<evidence type="ECO:0000313" key="4">
    <source>
        <dbReference type="Proteomes" id="UP000321412"/>
    </source>
</evidence>
<feature type="domain" description="Ketopantoate reductase N-terminal" evidence="2">
    <location>
        <begin position="124"/>
        <end position="253"/>
    </location>
</feature>
<evidence type="ECO:0000313" key="3">
    <source>
        <dbReference type="EMBL" id="TXD37512.1"/>
    </source>
</evidence>
<dbReference type="Pfam" id="PF02558">
    <property type="entry name" value="ApbA"/>
    <property type="match status" value="1"/>
</dbReference>
<evidence type="ECO:0000256" key="1">
    <source>
        <dbReference type="SAM" id="MobiDB-lite"/>
    </source>
</evidence>
<feature type="compositionally biased region" description="Low complexity" evidence="1">
    <location>
        <begin position="88"/>
        <end position="98"/>
    </location>
</feature>
<feature type="compositionally biased region" description="Basic residues" evidence="1">
    <location>
        <begin position="66"/>
        <end position="87"/>
    </location>
</feature>
<comment type="caution">
    <text evidence="3">The sequence shown here is derived from an EMBL/GenBank/DDBJ whole genome shotgun (WGS) entry which is preliminary data.</text>
</comment>
<reference evidence="3 4" key="1">
    <citation type="submission" date="2019-08" db="EMBL/GenBank/DDBJ databases">
        <title>Bradymonadales sp. TMQ4.</title>
        <authorList>
            <person name="Liang Q."/>
        </authorList>
    </citation>
    <scope>NUCLEOTIDE SEQUENCE [LARGE SCALE GENOMIC DNA]</scope>
    <source>
        <strain evidence="3 4">TMQ4</strain>
    </source>
</reference>
<feature type="region of interest" description="Disordered" evidence="1">
    <location>
        <begin position="1"/>
        <end position="105"/>
    </location>
</feature>
<organism evidence="3 4">
    <name type="scientific">Lujinxingia vulgaris</name>
    <dbReference type="NCBI Taxonomy" id="2600176"/>
    <lineage>
        <taxon>Bacteria</taxon>
        <taxon>Deltaproteobacteria</taxon>
        <taxon>Bradymonadales</taxon>
        <taxon>Lujinxingiaceae</taxon>
        <taxon>Lujinxingia</taxon>
    </lineage>
</organism>
<dbReference type="Proteomes" id="UP000321412">
    <property type="component" value="Unassembled WGS sequence"/>
</dbReference>
<accession>A0A5C6XH88</accession>
<keyword evidence="4" id="KW-1185">Reference proteome</keyword>
<dbReference type="Gene3D" id="3.40.50.720">
    <property type="entry name" value="NAD(P)-binding Rossmann-like Domain"/>
    <property type="match status" value="1"/>
</dbReference>
<dbReference type="EMBL" id="VOSM01000003">
    <property type="protein sequence ID" value="TXD37512.1"/>
    <property type="molecule type" value="Genomic_DNA"/>
</dbReference>
<dbReference type="AlphaFoldDB" id="A0A5C6XH88"/>
<sequence length="437" mass="47734">MALGFKPRWQLQPGRAGASHRAHPPASRAPSTRGAPPARGDALQPHPLRAAPSPGAARPGALQPRERRRPPRRSPHRPAGRRPRRARQAPQHRPARPQCPGVGGGFWRARRLNVSSEMESPLRILIVGAGSVGQLYGLHLARAGEEVHVLVRPRYAEGARRGYRLYERRRDFKQHAIFTPDGVWTDAEELPRGHFDAVILAIPSTGLKGPWLASLARSLGDATLITLTPGLDDVAIIAEHIDRDQIVRGLITSVSYPAPLPGESCPQPGTAYWFPPLTPALFEGPSNRVTPIVNALKRGHMSSKSVRGLAEKAAFGSGLLMPIVAHMETVGWRLDRLRDEKLSELVATMSQIRAILEATLGASAPLPMRLLTPATVKLLTRIAPRVPPFNFEVYLQVHFTKVGAQTRMFLDDYVAKGQAHNLPTGAIAELREQLGEA</sequence>
<feature type="compositionally biased region" description="Low complexity" evidence="1">
    <location>
        <begin position="47"/>
        <end position="63"/>
    </location>
</feature>
<dbReference type="InterPro" id="IPR013332">
    <property type="entry name" value="KPR_N"/>
</dbReference>
<proteinExistence type="predicted"/>
<gene>
    <name evidence="3" type="ORF">FRC98_07405</name>
</gene>
<dbReference type="InterPro" id="IPR036291">
    <property type="entry name" value="NAD(P)-bd_dom_sf"/>
</dbReference>
<name>A0A5C6XH88_9DELT</name>